<sequence>MNPSAPDWILKFLNLFDTNDLVAPYNDEHEFYDALKQTGFIYGISVAALPKKSYGKLKLTKEELTKINLFHALLFQFYKENKTVDNKEAVASILLFYKDLEKKKTGFFHKFSLNQSPVNNLEHILSTRLQEANTLLKKNTVSLLTYALLYLDVLAYKQWLSEPNSAKKYYKQLEAFVLTGCFYTLKSKKKKTKYDKLLIELFETSSQYIIDDTEGGAATFLESLNYLKNSKNSLEKKYLLDLCCLTVWEDLKMDEIEHQFLQQLLVTLDYPETELQKSLLALNTFSKNYTEKILLFEYSHPVKQFYKQSASTVKLLIIRNKDRLARELEESGELMVLLGQSTLRDLSVEEKSKVKEQLLDICKTIPSLTIFLLPGGTVLLPLLVKFIPKLLPSSFQENRIETLKRKD</sequence>
<gene>
    <name evidence="2" type="ORF">JK629_11090</name>
</gene>
<evidence type="ECO:0000313" key="3">
    <source>
        <dbReference type="Proteomes" id="UP000629420"/>
    </source>
</evidence>
<dbReference type="NCBIfam" id="NF040639">
    <property type="entry name" value="LETM1_rel_film"/>
    <property type="match status" value="1"/>
</dbReference>
<dbReference type="Pfam" id="PF07766">
    <property type="entry name" value="LETM1_RBD"/>
    <property type="match status" value="1"/>
</dbReference>
<dbReference type="RefSeq" id="WP_202335686.1">
    <property type="nucleotide sequence ID" value="NZ_CP068439.1"/>
</dbReference>
<dbReference type="InterPro" id="IPR033122">
    <property type="entry name" value="LETM1-like_RBD"/>
</dbReference>
<dbReference type="EMBL" id="CP068439">
    <property type="protein sequence ID" value="QQX75874.1"/>
    <property type="molecule type" value="Genomic_DNA"/>
</dbReference>
<evidence type="ECO:0000259" key="1">
    <source>
        <dbReference type="Pfam" id="PF07766"/>
    </source>
</evidence>
<accession>A0ABX7DSX7</accession>
<feature type="domain" description="Letm1 RBD" evidence="1">
    <location>
        <begin position="346"/>
        <end position="404"/>
    </location>
</feature>
<proteinExistence type="predicted"/>
<organism evidence="2 3">
    <name type="scientific">Aequorivita iocasae</name>
    <dbReference type="NCBI Taxonomy" id="2803865"/>
    <lineage>
        <taxon>Bacteria</taxon>
        <taxon>Pseudomonadati</taxon>
        <taxon>Bacteroidota</taxon>
        <taxon>Flavobacteriia</taxon>
        <taxon>Flavobacteriales</taxon>
        <taxon>Flavobacteriaceae</taxon>
        <taxon>Aequorivita</taxon>
    </lineage>
</organism>
<reference evidence="2 3" key="1">
    <citation type="submission" date="2021-01" db="EMBL/GenBank/DDBJ databases">
        <title>Aequorivita sp. strain KX20305, a bacterium isolated from the sediment collected at a cold seep field in South China Sea.</title>
        <authorList>
            <person name="Zhang H."/>
            <person name="Li C."/>
        </authorList>
    </citation>
    <scope>NUCLEOTIDE SEQUENCE [LARGE SCALE GENOMIC DNA]</scope>
    <source>
        <strain evidence="2 3">KX20305</strain>
    </source>
</reference>
<evidence type="ECO:0000313" key="2">
    <source>
        <dbReference type="EMBL" id="QQX75874.1"/>
    </source>
</evidence>
<name>A0ABX7DSX7_9FLAO</name>
<dbReference type="Proteomes" id="UP000629420">
    <property type="component" value="Chromosome"/>
</dbReference>
<protein>
    <recommendedName>
        <fullName evidence="1">Letm1 RBD domain-containing protein</fullName>
    </recommendedName>
</protein>
<keyword evidence="3" id="KW-1185">Reference proteome</keyword>